<dbReference type="InterPro" id="IPR025495">
    <property type="entry name" value="DUF4386"/>
</dbReference>
<accession>A0ABP8XYX1</accession>
<feature type="transmembrane region" description="Helical" evidence="1">
    <location>
        <begin position="100"/>
        <end position="121"/>
    </location>
</feature>
<comment type="caution">
    <text evidence="2">The sequence shown here is derived from an EMBL/GenBank/DDBJ whole genome shotgun (WGS) entry which is preliminary data.</text>
</comment>
<protein>
    <recommendedName>
        <fullName evidence="4">DUF4386 domain-containing protein</fullName>
    </recommendedName>
</protein>
<proteinExistence type="predicted"/>
<name>A0ABP8XYX1_9MICO</name>
<feature type="transmembrane region" description="Helical" evidence="1">
    <location>
        <begin position="151"/>
        <end position="171"/>
    </location>
</feature>
<gene>
    <name evidence="2" type="ORF">GCM10025782_11780</name>
</gene>
<dbReference type="EMBL" id="BAABLO010000004">
    <property type="protein sequence ID" value="GAA4716472.1"/>
    <property type="molecule type" value="Genomic_DNA"/>
</dbReference>
<sequence>MTTTQQTRTVDRQPATDPTRRAATIVGWMFVVTYVTSISAKIWFYPPLFDGNYITGPGHDSRVLWGAFAEAILIIANIGSATALYTVVKHRYPNLGLSFIASRIMESVFIGVGILTVLTVVTLRQDHAAAHAQATAGLATVGDAFLVMQHWTFNLGPAFVVGVGNGCVLGWMMFRSGLVPRRLAALGLIGGPLIVASGSAAVLGLIEPGGAVQNLSATPEFFWELGFGIYLIVKGFRPTAVTALTATPPQS</sequence>
<organism evidence="2 3">
    <name type="scientific">Pedococcus ginsenosidimutans</name>
    <dbReference type="NCBI Taxonomy" id="490570"/>
    <lineage>
        <taxon>Bacteria</taxon>
        <taxon>Bacillati</taxon>
        <taxon>Actinomycetota</taxon>
        <taxon>Actinomycetes</taxon>
        <taxon>Micrococcales</taxon>
        <taxon>Intrasporangiaceae</taxon>
        <taxon>Pedococcus</taxon>
    </lineage>
</organism>
<dbReference type="Proteomes" id="UP001500556">
    <property type="component" value="Unassembled WGS sequence"/>
</dbReference>
<keyword evidence="1" id="KW-0472">Membrane</keyword>
<feature type="transmembrane region" description="Helical" evidence="1">
    <location>
        <begin position="183"/>
        <end position="206"/>
    </location>
</feature>
<dbReference type="Pfam" id="PF14329">
    <property type="entry name" value="DUF4386"/>
    <property type="match status" value="1"/>
</dbReference>
<keyword evidence="1" id="KW-0812">Transmembrane</keyword>
<feature type="transmembrane region" description="Helical" evidence="1">
    <location>
        <begin position="22"/>
        <end position="44"/>
    </location>
</feature>
<dbReference type="RefSeq" id="WP_345501807.1">
    <property type="nucleotide sequence ID" value="NZ_BAABLO010000004.1"/>
</dbReference>
<keyword evidence="3" id="KW-1185">Reference proteome</keyword>
<evidence type="ECO:0000256" key="1">
    <source>
        <dbReference type="SAM" id="Phobius"/>
    </source>
</evidence>
<feature type="transmembrane region" description="Helical" evidence="1">
    <location>
        <begin position="64"/>
        <end position="88"/>
    </location>
</feature>
<reference evidence="3" key="1">
    <citation type="journal article" date="2019" name="Int. J. Syst. Evol. Microbiol.">
        <title>The Global Catalogue of Microorganisms (GCM) 10K type strain sequencing project: providing services to taxonomists for standard genome sequencing and annotation.</title>
        <authorList>
            <consortium name="The Broad Institute Genomics Platform"/>
            <consortium name="The Broad Institute Genome Sequencing Center for Infectious Disease"/>
            <person name="Wu L."/>
            <person name="Ma J."/>
        </authorList>
    </citation>
    <scope>NUCLEOTIDE SEQUENCE [LARGE SCALE GENOMIC DNA]</scope>
    <source>
        <strain evidence="3">JCM 18961</strain>
    </source>
</reference>
<evidence type="ECO:0000313" key="3">
    <source>
        <dbReference type="Proteomes" id="UP001500556"/>
    </source>
</evidence>
<evidence type="ECO:0008006" key="4">
    <source>
        <dbReference type="Google" id="ProtNLM"/>
    </source>
</evidence>
<keyword evidence="1" id="KW-1133">Transmembrane helix</keyword>
<evidence type="ECO:0000313" key="2">
    <source>
        <dbReference type="EMBL" id="GAA4716472.1"/>
    </source>
</evidence>